<reference evidence="2 3" key="1">
    <citation type="submission" date="2018-06" db="EMBL/GenBank/DDBJ databases">
        <title>Comparative genomics reveals the genomic features of Rhizophagus irregularis, R. cerebriforme, R. diaphanum and Gigaspora rosea, and their symbiotic lifestyle signature.</title>
        <authorList>
            <person name="Morin E."/>
            <person name="San Clemente H."/>
            <person name="Chen E.C.H."/>
            <person name="De La Providencia I."/>
            <person name="Hainaut M."/>
            <person name="Kuo A."/>
            <person name="Kohler A."/>
            <person name="Murat C."/>
            <person name="Tang N."/>
            <person name="Roy S."/>
            <person name="Loubradou J."/>
            <person name="Henrissat B."/>
            <person name="Grigoriev I.V."/>
            <person name="Corradi N."/>
            <person name="Roux C."/>
            <person name="Martin F.M."/>
        </authorList>
    </citation>
    <scope>NUCLEOTIDE SEQUENCE [LARGE SCALE GENOMIC DNA]</scope>
    <source>
        <strain evidence="2 3">DAOM 194757</strain>
    </source>
</reference>
<evidence type="ECO:0000313" key="2">
    <source>
        <dbReference type="EMBL" id="RIB22763.1"/>
    </source>
</evidence>
<name>A0A397VS36_9GLOM</name>
<dbReference type="AlphaFoldDB" id="A0A397VS36"/>
<dbReference type="EMBL" id="QKWP01000293">
    <property type="protein sequence ID" value="RIB22763.1"/>
    <property type="molecule type" value="Genomic_DNA"/>
</dbReference>
<protein>
    <recommendedName>
        <fullName evidence="1">TLDc domain-containing protein</fullName>
    </recommendedName>
</protein>
<dbReference type="Proteomes" id="UP000266673">
    <property type="component" value="Unassembled WGS sequence"/>
</dbReference>
<proteinExistence type="predicted"/>
<dbReference type="PROSITE" id="PS51886">
    <property type="entry name" value="TLDC"/>
    <property type="match status" value="1"/>
</dbReference>
<dbReference type="Pfam" id="PF07534">
    <property type="entry name" value="TLD"/>
    <property type="match status" value="1"/>
</dbReference>
<evidence type="ECO:0000313" key="3">
    <source>
        <dbReference type="Proteomes" id="UP000266673"/>
    </source>
</evidence>
<dbReference type="InterPro" id="IPR006571">
    <property type="entry name" value="TLDc_dom"/>
</dbReference>
<gene>
    <name evidence="2" type="ORF">C2G38_2243090</name>
</gene>
<feature type="domain" description="TLDc" evidence="1">
    <location>
        <begin position="1"/>
        <end position="168"/>
    </location>
</feature>
<comment type="caution">
    <text evidence="2">The sequence shown here is derived from an EMBL/GenBank/DDBJ whole genome shotgun (WGS) entry which is preliminary data.</text>
</comment>
<dbReference type="OrthoDB" id="2414559at2759"/>
<evidence type="ECO:0000259" key="1">
    <source>
        <dbReference type="PROSITE" id="PS51886"/>
    </source>
</evidence>
<organism evidence="2 3">
    <name type="scientific">Gigaspora rosea</name>
    <dbReference type="NCBI Taxonomy" id="44941"/>
    <lineage>
        <taxon>Eukaryota</taxon>
        <taxon>Fungi</taxon>
        <taxon>Fungi incertae sedis</taxon>
        <taxon>Mucoromycota</taxon>
        <taxon>Glomeromycotina</taxon>
        <taxon>Glomeromycetes</taxon>
        <taxon>Diversisporales</taxon>
        <taxon>Gigasporaceae</taxon>
        <taxon>Gigaspora</taxon>
    </lineage>
</organism>
<accession>A0A397VS36</accession>
<keyword evidence="3" id="KW-1185">Reference proteome</keyword>
<sequence length="170" mass="19911">MSSRKFKEQRDRCRSSGYLKYHFVSDLLSHGKGSRDGFTCELFHRLCDNIPGTVAIIKVNGTNEILGGYIPLVWTNNNPYKWSITTDSFIFSLKTQYLPNSIVSRIIHSNQVIGCYSIRGPPFGDYFFMKDDNRIWSYQHMDAYYEKRLRSEDNHNLLIDEFEVFQVLKS</sequence>